<name>A0A2J7Q465_9NEOP</name>
<evidence type="ECO:0000256" key="2">
    <source>
        <dbReference type="ARBA" id="ARBA00022525"/>
    </source>
</evidence>
<dbReference type="PANTHER" id="PTHR21179">
    <property type="entry name" value="SERINE-TYPE ENDOPEPTIDASE INHIBITOR"/>
    <property type="match status" value="1"/>
</dbReference>
<evidence type="ECO:0000256" key="3">
    <source>
        <dbReference type="ARBA" id="ARBA00023157"/>
    </source>
</evidence>
<keyword evidence="3" id="KW-1015">Disulfide bond</keyword>
<dbReference type="GO" id="GO:0005576">
    <property type="term" value="C:extracellular region"/>
    <property type="evidence" value="ECO:0007669"/>
    <property type="project" value="UniProtKB-SubCell"/>
</dbReference>
<dbReference type="OrthoDB" id="88467at2759"/>
<dbReference type="EMBL" id="NEVH01018390">
    <property type="protein sequence ID" value="PNF23359.1"/>
    <property type="molecule type" value="Genomic_DNA"/>
</dbReference>
<dbReference type="AlphaFoldDB" id="A0A2J7Q465"/>
<dbReference type="SUPFAM" id="SSF100895">
    <property type="entry name" value="Kazal-type serine protease inhibitors"/>
    <property type="match status" value="2"/>
</dbReference>
<keyword evidence="6" id="KW-1185">Reference proteome</keyword>
<dbReference type="InParanoid" id="A0A2J7Q465"/>
<sequence>MAALKCSTLRNPERNITVKKDGLCWNRDSSAIICKGSKYTRHNGNEDPVCASNGVTYASYSEVACLQIYNHDIRILHDGPCKYKDIVLPNDVNELCHLADNNAITMPVCGSNNLTYPNPFVLKCAKLRGVVSPDVKVRHEGSCEKDLMDEEIVEYEEDPCKEQKSVGPADNMTEKLLFCASDGRSYYSSKQYACAVKTNSDWFHCE</sequence>
<dbReference type="GO" id="GO:0004867">
    <property type="term" value="F:serine-type endopeptidase inhibitor activity"/>
    <property type="evidence" value="ECO:0007669"/>
    <property type="project" value="InterPro"/>
</dbReference>
<evidence type="ECO:0000313" key="5">
    <source>
        <dbReference type="EMBL" id="PNF23359.1"/>
    </source>
</evidence>
<organism evidence="5 6">
    <name type="scientific">Cryptotermes secundus</name>
    <dbReference type="NCBI Taxonomy" id="105785"/>
    <lineage>
        <taxon>Eukaryota</taxon>
        <taxon>Metazoa</taxon>
        <taxon>Ecdysozoa</taxon>
        <taxon>Arthropoda</taxon>
        <taxon>Hexapoda</taxon>
        <taxon>Insecta</taxon>
        <taxon>Pterygota</taxon>
        <taxon>Neoptera</taxon>
        <taxon>Polyneoptera</taxon>
        <taxon>Dictyoptera</taxon>
        <taxon>Blattodea</taxon>
        <taxon>Blattoidea</taxon>
        <taxon>Termitoidae</taxon>
        <taxon>Kalotermitidae</taxon>
        <taxon>Cryptotermitinae</taxon>
        <taxon>Cryptotermes</taxon>
    </lineage>
</organism>
<protein>
    <submittedName>
        <fullName evidence="5">Thrombin inhibitor rhodniin</fullName>
    </submittedName>
</protein>
<dbReference type="PROSITE" id="PS51465">
    <property type="entry name" value="KAZAL_2"/>
    <property type="match status" value="2"/>
</dbReference>
<dbReference type="InterPro" id="IPR002350">
    <property type="entry name" value="Kazal_dom"/>
</dbReference>
<evidence type="ECO:0000256" key="1">
    <source>
        <dbReference type="ARBA" id="ARBA00004613"/>
    </source>
</evidence>
<comment type="subcellular location">
    <subcellularLocation>
        <location evidence="1">Secreted</location>
    </subcellularLocation>
</comment>
<dbReference type="CDD" id="cd00104">
    <property type="entry name" value="KAZAL_FS"/>
    <property type="match status" value="2"/>
</dbReference>
<gene>
    <name evidence="5" type="primary">THBI</name>
    <name evidence="5" type="ORF">B7P43_G13166</name>
</gene>
<reference evidence="5 6" key="1">
    <citation type="submission" date="2017-12" db="EMBL/GenBank/DDBJ databases">
        <title>Hemimetabolous genomes reveal molecular basis of termite eusociality.</title>
        <authorList>
            <person name="Harrison M.C."/>
            <person name="Jongepier E."/>
            <person name="Robertson H.M."/>
            <person name="Arning N."/>
            <person name="Bitard-Feildel T."/>
            <person name="Chao H."/>
            <person name="Childers C.P."/>
            <person name="Dinh H."/>
            <person name="Doddapaneni H."/>
            <person name="Dugan S."/>
            <person name="Gowin J."/>
            <person name="Greiner C."/>
            <person name="Han Y."/>
            <person name="Hu H."/>
            <person name="Hughes D.S.T."/>
            <person name="Huylmans A.-K."/>
            <person name="Kemena C."/>
            <person name="Kremer L.P.M."/>
            <person name="Lee S.L."/>
            <person name="Lopez-Ezquerra A."/>
            <person name="Mallet L."/>
            <person name="Monroy-Kuhn J.M."/>
            <person name="Moser A."/>
            <person name="Murali S.C."/>
            <person name="Muzny D.M."/>
            <person name="Otani S."/>
            <person name="Piulachs M.-D."/>
            <person name="Poelchau M."/>
            <person name="Qu J."/>
            <person name="Schaub F."/>
            <person name="Wada-Katsumata A."/>
            <person name="Worley K.C."/>
            <person name="Xie Q."/>
            <person name="Ylla G."/>
            <person name="Poulsen M."/>
            <person name="Gibbs R.A."/>
            <person name="Schal C."/>
            <person name="Richards S."/>
            <person name="Belles X."/>
            <person name="Korb J."/>
            <person name="Bornberg-Bauer E."/>
        </authorList>
    </citation>
    <scope>NUCLEOTIDE SEQUENCE [LARGE SCALE GENOMIC DNA]</scope>
    <source>
        <tissue evidence="5">Whole body</tissue>
    </source>
</reference>
<proteinExistence type="predicted"/>
<dbReference type="Proteomes" id="UP000235965">
    <property type="component" value="Unassembled WGS sequence"/>
</dbReference>
<dbReference type="InterPro" id="IPR039932">
    <property type="entry name" value="Spink4-like"/>
</dbReference>
<evidence type="ECO:0000259" key="4">
    <source>
        <dbReference type="PROSITE" id="PS51465"/>
    </source>
</evidence>
<comment type="caution">
    <text evidence="5">The sequence shown here is derived from an EMBL/GenBank/DDBJ whole genome shotgun (WGS) entry which is preliminary data.</text>
</comment>
<dbReference type="SMART" id="SM00280">
    <property type="entry name" value="KAZAL"/>
    <property type="match status" value="2"/>
</dbReference>
<dbReference type="PANTHER" id="PTHR21179:SF0">
    <property type="entry name" value="SERINE PROTEASE INHIBITOR KAZAL-TYPE 4"/>
    <property type="match status" value="1"/>
</dbReference>
<dbReference type="STRING" id="105785.A0A2J7Q465"/>
<accession>A0A2J7Q465</accession>
<dbReference type="Pfam" id="PF07648">
    <property type="entry name" value="Kazal_2"/>
    <property type="match status" value="2"/>
</dbReference>
<evidence type="ECO:0000313" key="6">
    <source>
        <dbReference type="Proteomes" id="UP000235965"/>
    </source>
</evidence>
<feature type="domain" description="Kazal-like" evidence="4">
    <location>
        <begin position="90"/>
        <end position="145"/>
    </location>
</feature>
<keyword evidence="2" id="KW-0964">Secreted</keyword>
<dbReference type="InterPro" id="IPR036058">
    <property type="entry name" value="Kazal_dom_sf"/>
</dbReference>
<dbReference type="Gene3D" id="3.30.60.30">
    <property type="match status" value="2"/>
</dbReference>
<feature type="domain" description="Kazal-like" evidence="4">
    <location>
        <begin position="28"/>
        <end position="83"/>
    </location>
</feature>